<feature type="non-terminal residue" evidence="2">
    <location>
        <position position="1"/>
    </location>
</feature>
<dbReference type="RefSeq" id="XP_033178780.1">
    <property type="nucleotide sequence ID" value="XM_033322889.1"/>
</dbReference>
<dbReference type="GeneID" id="117152141"/>
<organism evidence="1 2">
    <name type="scientific">Bombus impatiens</name>
    <name type="common">Bumblebee</name>
    <dbReference type="NCBI Taxonomy" id="132113"/>
    <lineage>
        <taxon>Eukaryota</taxon>
        <taxon>Metazoa</taxon>
        <taxon>Ecdysozoa</taxon>
        <taxon>Arthropoda</taxon>
        <taxon>Hexapoda</taxon>
        <taxon>Insecta</taxon>
        <taxon>Pterygota</taxon>
        <taxon>Neoptera</taxon>
        <taxon>Endopterygota</taxon>
        <taxon>Hymenoptera</taxon>
        <taxon>Apocrita</taxon>
        <taxon>Aculeata</taxon>
        <taxon>Apoidea</taxon>
        <taxon>Anthophila</taxon>
        <taxon>Apidae</taxon>
        <taxon>Bombus</taxon>
        <taxon>Pyrobombus</taxon>
    </lineage>
</organism>
<sequence>YKNLAYVLLQILKAQEEWLKVARDFDTEYNFLHCIGDPSGKHVILQCPIKNGTDYINYRSFFGIVISPIVDTNYDFMFVHVGYQGRISVTQTVGCHTKRTVQRIFNYRLCRAHRVVENVFGIASSIFRVLREPLLLLKKKHPVLC</sequence>
<keyword evidence="1" id="KW-1185">Reference proteome</keyword>
<name>A0A6P8L4B2_BOMIM</name>
<accession>A0A6P8L4B2</accession>
<protein>
    <submittedName>
        <fullName evidence="2">Uncharacterized protein LOC117152141</fullName>
    </submittedName>
</protein>
<dbReference type="AlphaFoldDB" id="A0A6P8L4B2"/>
<proteinExistence type="predicted"/>
<evidence type="ECO:0000313" key="1">
    <source>
        <dbReference type="Proteomes" id="UP000515180"/>
    </source>
</evidence>
<evidence type="ECO:0000313" key="2">
    <source>
        <dbReference type="RefSeq" id="XP_033178780.1"/>
    </source>
</evidence>
<dbReference type="Proteomes" id="UP000515180">
    <property type="component" value="Unplaced"/>
</dbReference>
<dbReference type="OrthoDB" id="7615898at2759"/>
<reference evidence="2" key="1">
    <citation type="submission" date="2025-08" db="UniProtKB">
        <authorList>
            <consortium name="RefSeq"/>
        </authorList>
    </citation>
    <scope>IDENTIFICATION</scope>
</reference>
<gene>
    <name evidence="2" type="primary">LOC117152141</name>
</gene>